<evidence type="ECO:0000256" key="3">
    <source>
        <dbReference type="ARBA" id="ARBA00023163"/>
    </source>
</evidence>
<keyword evidence="1" id="KW-0805">Transcription regulation</keyword>
<evidence type="ECO:0000313" key="5">
    <source>
        <dbReference type="EMBL" id="MBD2771969.1"/>
    </source>
</evidence>
<dbReference type="SUPFAM" id="SSF46689">
    <property type="entry name" value="Homeodomain-like"/>
    <property type="match status" value="2"/>
</dbReference>
<keyword evidence="6" id="KW-1185">Reference proteome</keyword>
<feature type="domain" description="HTH araC/xylS-type" evidence="4">
    <location>
        <begin position="193"/>
        <end position="290"/>
    </location>
</feature>
<evidence type="ECO:0000256" key="2">
    <source>
        <dbReference type="ARBA" id="ARBA00023125"/>
    </source>
</evidence>
<dbReference type="PANTHER" id="PTHR46796">
    <property type="entry name" value="HTH-TYPE TRANSCRIPTIONAL ACTIVATOR RHAS-RELATED"/>
    <property type="match status" value="1"/>
</dbReference>
<evidence type="ECO:0000259" key="4">
    <source>
        <dbReference type="PROSITE" id="PS01124"/>
    </source>
</evidence>
<evidence type="ECO:0000313" key="6">
    <source>
        <dbReference type="Proteomes" id="UP000629098"/>
    </source>
</evidence>
<reference evidence="5" key="1">
    <citation type="submission" date="2020-09" db="EMBL/GenBank/DDBJ databases">
        <title>Iningainema tapete sp. nov. (Scytonemataceae, Cyanobacteria) from greenhouses in central Florida (USA) produces two types of nodularin with biosynthetic potential for microcystin-LR and anabaenopeptins.</title>
        <authorList>
            <person name="Berthold D.E."/>
            <person name="Lefler F.W."/>
            <person name="Huang I.-S."/>
            <person name="Abdulla H."/>
            <person name="Zimba P.V."/>
            <person name="Laughinghouse H.D. IV."/>
        </authorList>
    </citation>
    <scope>NUCLEOTIDE SEQUENCE</scope>
    <source>
        <strain evidence="5">BLCCT55</strain>
    </source>
</reference>
<dbReference type="GO" id="GO:0003700">
    <property type="term" value="F:DNA-binding transcription factor activity"/>
    <property type="evidence" value="ECO:0007669"/>
    <property type="project" value="InterPro"/>
</dbReference>
<keyword evidence="2" id="KW-0238">DNA-binding</keyword>
<dbReference type="PROSITE" id="PS00041">
    <property type="entry name" value="HTH_ARAC_FAMILY_1"/>
    <property type="match status" value="1"/>
</dbReference>
<protein>
    <submittedName>
        <fullName evidence="5">Helix-turn-helix domain-containing protein</fullName>
    </submittedName>
</protein>
<dbReference type="PANTHER" id="PTHR46796:SF6">
    <property type="entry name" value="ARAC SUBFAMILY"/>
    <property type="match status" value="1"/>
</dbReference>
<gene>
    <name evidence="5" type="ORF">ICL16_07650</name>
</gene>
<dbReference type="PRINTS" id="PR00032">
    <property type="entry name" value="HTHARAC"/>
</dbReference>
<dbReference type="Gene3D" id="1.10.10.60">
    <property type="entry name" value="Homeodomain-like"/>
    <property type="match status" value="2"/>
</dbReference>
<name>A0A8J6XBV6_9CYAN</name>
<comment type="caution">
    <text evidence="5">The sequence shown here is derived from an EMBL/GenBank/DDBJ whole genome shotgun (WGS) entry which is preliminary data.</text>
</comment>
<dbReference type="Gene3D" id="2.60.120.10">
    <property type="entry name" value="Jelly Rolls"/>
    <property type="match status" value="1"/>
</dbReference>
<dbReference type="CDD" id="cd02208">
    <property type="entry name" value="cupin_RmlC-like"/>
    <property type="match status" value="1"/>
</dbReference>
<dbReference type="InterPro" id="IPR020449">
    <property type="entry name" value="Tscrpt_reg_AraC-type_HTH"/>
</dbReference>
<dbReference type="EMBL" id="JACXAE010000031">
    <property type="protein sequence ID" value="MBD2771969.1"/>
    <property type="molecule type" value="Genomic_DNA"/>
</dbReference>
<dbReference type="InterPro" id="IPR011051">
    <property type="entry name" value="RmlC_Cupin_sf"/>
</dbReference>
<sequence length="291" mass="32720">MTQDTPIVVDHSQEEATQQVLPNANLLYSCKTALTGMYLEYHYSPPHETPEHYPNQHVIAIQTEGAVQSERKLDGQFRQEYIVAGDICVVPAHTRHWIRSQDEQGLILLSFDPAFLGKVAHESVEIIPHFAKSDPLIHQIGINLKTALQADPMSSQVYAESLGVALAAHLMRYYAAEKRTLQISTNIPQASIQQAIDYINDNLTENLSLLTIATTVGMSQYHFCRVFKKATGLTPWQYVVQQRIAAAKRLLAQPLSIAEISLRLGFANQNQFATFFRKHTGVPPRQYRQGL</sequence>
<evidence type="ECO:0000256" key="1">
    <source>
        <dbReference type="ARBA" id="ARBA00023015"/>
    </source>
</evidence>
<dbReference type="RefSeq" id="WP_190826259.1">
    <property type="nucleotide sequence ID" value="NZ_CAWPPI010000031.1"/>
</dbReference>
<dbReference type="SUPFAM" id="SSF51182">
    <property type="entry name" value="RmlC-like cupins"/>
    <property type="match status" value="1"/>
</dbReference>
<keyword evidence="3" id="KW-0804">Transcription</keyword>
<dbReference type="GO" id="GO:0043565">
    <property type="term" value="F:sequence-specific DNA binding"/>
    <property type="evidence" value="ECO:0007669"/>
    <property type="project" value="InterPro"/>
</dbReference>
<dbReference type="Pfam" id="PF12833">
    <property type="entry name" value="HTH_18"/>
    <property type="match status" value="1"/>
</dbReference>
<proteinExistence type="predicted"/>
<accession>A0A8J6XBV6</accession>
<dbReference type="InterPro" id="IPR009057">
    <property type="entry name" value="Homeodomain-like_sf"/>
</dbReference>
<dbReference type="SMART" id="SM00342">
    <property type="entry name" value="HTH_ARAC"/>
    <property type="match status" value="1"/>
</dbReference>
<dbReference type="AlphaFoldDB" id="A0A8J6XBV6"/>
<organism evidence="5 6">
    <name type="scientific">Iningainema tapete BLCC-T55</name>
    <dbReference type="NCBI Taxonomy" id="2748662"/>
    <lineage>
        <taxon>Bacteria</taxon>
        <taxon>Bacillati</taxon>
        <taxon>Cyanobacteriota</taxon>
        <taxon>Cyanophyceae</taxon>
        <taxon>Nostocales</taxon>
        <taxon>Scytonemataceae</taxon>
        <taxon>Iningainema tapete</taxon>
    </lineage>
</organism>
<dbReference type="InterPro" id="IPR050204">
    <property type="entry name" value="AraC_XylS_family_regulators"/>
</dbReference>
<dbReference type="PROSITE" id="PS01124">
    <property type="entry name" value="HTH_ARAC_FAMILY_2"/>
    <property type="match status" value="1"/>
</dbReference>
<dbReference type="InterPro" id="IPR018062">
    <property type="entry name" value="HTH_AraC-typ_CS"/>
</dbReference>
<dbReference type="InterPro" id="IPR014710">
    <property type="entry name" value="RmlC-like_jellyroll"/>
</dbReference>
<dbReference type="Proteomes" id="UP000629098">
    <property type="component" value="Unassembled WGS sequence"/>
</dbReference>
<dbReference type="InterPro" id="IPR018060">
    <property type="entry name" value="HTH_AraC"/>
</dbReference>